<dbReference type="EMBL" id="BRXU01000021">
    <property type="protein sequence ID" value="GLC58036.1"/>
    <property type="molecule type" value="Genomic_DNA"/>
</dbReference>
<evidence type="ECO:0000313" key="3">
    <source>
        <dbReference type="Proteomes" id="UP001165080"/>
    </source>
</evidence>
<gene>
    <name evidence="2" type="primary">PLEST011371</name>
    <name evidence="2" type="ORF">PLESTB_001310900</name>
</gene>
<dbReference type="Proteomes" id="UP001165080">
    <property type="component" value="Unassembled WGS sequence"/>
</dbReference>
<feature type="region of interest" description="Disordered" evidence="1">
    <location>
        <begin position="342"/>
        <end position="377"/>
    </location>
</feature>
<feature type="compositionally biased region" description="Low complexity" evidence="1">
    <location>
        <begin position="564"/>
        <end position="596"/>
    </location>
</feature>
<proteinExistence type="predicted"/>
<feature type="compositionally biased region" description="Basic and acidic residues" evidence="1">
    <location>
        <begin position="346"/>
        <end position="377"/>
    </location>
</feature>
<protein>
    <submittedName>
        <fullName evidence="2">Uncharacterized protein</fullName>
    </submittedName>
</protein>
<evidence type="ECO:0000256" key="1">
    <source>
        <dbReference type="SAM" id="MobiDB-lite"/>
    </source>
</evidence>
<accession>A0A9W6F6Z8</accession>
<organism evidence="2 3">
    <name type="scientific">Pleodorina starrii</name>
    <dbReference type="NCBI Taxonomy" id="330485"/>
    <lineage>
        <taxon>Eukaryota</taxon>
        <taxon>Viridiplantae</taxon>
        <taxon>Chlorophyta</taxon>
        <taxon>core chlorophytes</taxon>
        <taxon>Chlorophyceae</taxon>
        <taxon>CS clade</taxon>
        <taxon>Chlamydomonadales</taxon>
        <taxon>Volvocaceae</taxon>
        <taxon>Pleodorina</taxon>
    </lineage>
</organism>
<sequence>MAPQPKSYPFLLNGVGGADGQTKLLLETMDKPEMKAVTMDIHAIGAHFRRESERIITREKFGGKGTLDRVLSTITDSKDYRIVLMENTLENSAEVISVFGTGIADFATAEDTEECLESLLSAEDPMVLNSDPAPARVLETTRLGRRATIVRVCILVHFAGRPVADNERAGSWLSVTRSPPGNPPALLAARPAPGNPPALLAARPPPGNPLVLLAARPPPGNPPALLAARPPPGNPPTLLAARPGNAGARSDPSGGPVTNVTGVAAVTGLDGGTAVAVRTTGGNQAARPPAAVVVQRLDLPKGTAEQVDIDHGQYYIKQGFCDELTGVLPLALKYLPPAADGHGPIRHKDMHPEKQKGKGAQDTDKYPRQELTAEDRRRGELRVTSLIVATGAAVERILSASSKFPFLLLHRMSTHLEYNNTSYGVPRSNNSHTQCPPDVENHIKKRHTTDVGASLKRANGSPLPERDLVKAAAAVADWEKMEKDLRAIDGVLRRYNHQWSDRIEAELEDLELEHDKLRLYATLGLDKDKTWACAVRILMAAMVEVHPEAVKIFCPTLAAAAANGAGAGAPPAANGAEPAANGAGPAAAALPPSHAAVDARPRDKRVAFMLTVDEQNQKRTRRNGRG</sequence>
<feature type="region of interest" description="Disordered" evidence="1">
    <location>
        <begin position="564"/>
        <end position="598"/>
    </location>
</feature>
<name>A0A9W6F6Z8_9CHLO</name>
<reference evidence="2 3" key="1">
    <citation type="journal article" date="2023" name="Commun. Biol.">
        <title>Reorganization of the ancestral sex-determining regions during the evolution of trioecy in Pleodorina starrii.</title>
        <authorList>
            <person name="Takahashi K."/>
            <person name="Suzuki S."/>
            <person name="Kawai-Toyooka H."/>
            <person name="Yamamoto K."/>
            <person name="Hamaji T."/>
            <person name="Ootsuki R."/>
            <person name="Yamaguchi H."/>
            <person name="Kawachi M."/>
            <person name="Higashiyama T."/>
            <person name="Nozaki H."/>
        </authorList>
    </citation>
    <scope>NUCLEOTIDE SEQUENCE [LARGE SCALE GENOMIC DNA]</scope>
    <source>
        <strain evidence="2 3">NIES-4479</strain>
    </source>
</reference>
<comment type="caution">
    <text evidence="2">The sequence shown here is derived from an EMBL/GenBank/DDBJ whole genome shotgun (WGS) entry which is preliminary data.</text>
</comment>
<evidence type="ECO:0000313" key="2">
    <source>
        <dbReference type="EMBL" id="GLC58036.1"/>
    </source>
</evidence>
<keyword evidence="3" id="KW-1185">Reference proteome</keyword>
<dbReference type="AlphaFoldDB" id="A0A9W6F6Z8"/>